<dbReference type="GO" id="GO:0005737">
    <property type="term" value="C:cytoplasm"/>
    <property type="evidence" value="ECO:0007669"/>
    <property type="project" value="TreeGrafter"/>
</dbReference>
<accession>A0A9P1FXA0</accession>
<evidence type="ECO:0000259" key="1">
    <source>
        <dbReference type="Pfam" id="PF07728"/>
    </source>
</evidence>
<gene>
    <name evidence="2" type="ORF">C1SCF055_LOCUS18898</name>
</gene>
<dbReference type="Proteomes" id="UP001152797">
    <property type="component" value="Unassembled WGS sequence"/>
</dbReference>
<evidence type="ECO:0000313" key="5">
    <source>
        <dbReference type="Proteomes" id="UP001152797"/>
    </source>
</evidence>
<evidence type="ECO:0000313" key="3">
    <source>
        <dbReference type="EMBL" id="CAL1145418.1"/>
    </source>
</evidence>
<proteinExistence type="predicted"/>
<dbReference type="SUPFAM" id="SSF52540">
    <property type="entry name" value="P-loop containing nucleoside triphosphate hydrolases"/>
    <property type="match status" value="3"/>
</dbReference>
<keyword evidence="5" id="KW-1185">Reference proteome</keyword>
<feature type="domain" description="ATPase dynein-related AAA" evidence="1">
    <location>
        <begin position="388"/>
        <end position="531"/>
    </location>
</feature>
<dbReference type="GO" id="GO:0005524">
    <property type="term" value="F:ATP binding"/>
    <property type="evidence" value="ECO:0007669"/>
    <property type="project" value="InterPro"/>
</dbReference>
<name>A0A9P1FXA0_9DINO</name>
<dbReference type="Gene3D" id="3.40.50.300">
    <property type="entry name" value="P-loop containing nucleotide triphosphate hydrolases"/>
    <property type="match status" value="3"/>
</dbReference>
<dbReference type="OrthoDB" id="5186at2759"/>
<dbReference type="GO" id="GO:0016887">
    <property type="term" value="F:ATP hydrolysis activity"/>
    <property type="evidence" value="ECO:0007669"/>
    <property type="project" value="InterPro"/>
</dbReference>
<evidence type="ECO:0000313" key="4">
    <source>
        <dbReference type="EMBL" id="CAL4779355.1"/>
    </source>
</evidence>
<sequence>MDDAKGTAEAGHVLAWAGRPFAQAYCISLLRSTWTRDGICGHHAGYRYVDQPPVKAAIHGRVLVLEGIEKAERNVLPLLNNLLENREMSLEDRRFLLSPNRAAELVQQLQGDELAKLVPVHEDFLVIALGSPDRGNPLDPPLRSRFAALQLRQMPSELLQPLAALAPSLPLSEIERLLLATSLLQPGMSTALGSVVKLLAMLPGLNAWDLLKRACPGAAGLVPQIEKLCIDKALESLRQNTMNTSYSIVGVRLLDAKDDTRVAILQFQKTLSAKFTKDVVELLAPCGSFLSEANLPDDDHGDEEDSELDRMSAKQLRCWLKDQGVSDSGCLERSDFLVRAKDHLKELGEHSFPPPGILSRPIGSVSLTRSQASILSQVIMDHAAGSDIALIGEKGSGKSTLVKAFASILGYRTRDIFCYRDMSSRDLLQHRTTDPWGNTAWADSPLVQAAIHGDLAVLDGIHRLAKGTLYGALGPLLADRWCSLPDGTLLFSASQWSTLMNRGEKVKAALLASGARKVSPAFRVIACGDLPEPSKPGMSGNWIDDEVSTLFNFHVLLDLPFPELRKLVETVASNHSNADNEAKQRIGKLLSFSQAVKAACKDPDLKPLQLSLRALLRTAKLLASQNDLAGALDRAFSARFKFLEAFQRVKGEKLLAEAGIEALETTARSAELSPKQLDCLRRSPARPELVPKVQFVQIANHLVVLQNMLASWSAGQHLLLVGNQGVGKNKLADHMLSLLCCEREYVQLHRDTTLQSLTVTPTLQAGVVSWRDSALLRAAKAGRCVVVDEADKAPLEVVCILKAGLRGSEVAGFPGFPKQQTN</sequence>
<protein>
    <submittedName>
        <fullName evidence="4">von Willebrand factor A domain-containing protein 8</fullName>
    </submittedName>
</protein>
<dbReference type="EMBL" id="CAMXCT020001667">
    <property type="protein sequence ID" value="CAL1145418.1"/>
    <property type="molecule type" value="Genomic_DNA"/>
</dbReference>
<evidence type="ECO:0000313" key="2">
    <source>
        <dbReference type="EMBL" id="CAI3992043.1"/>
    </source>
</evidence>
<organism evidence="2">
    <name type="scientific">Cladocopium goreaui</name>
    <dbReference type="NCBI Taxonomy" id="2562237"/>
    <lineage>
        <taxon>Eukaryota</taxon>
        <taxon>Sar</taxon>
        <taxon>Alveolata</taxon>
        <taxon>Dinophyceae</taxon>
        <taxon>Suessiales</taxon>
        <taxon>Symbiodiniaceae</taxon>
        <taxon>Cladocopium</taxon>
    </lineage>
</organism>
<dbReference type="InterPro" id="IPR039891">
    <property type="entry name" value="VWA8"/>
</dbReference>
<dbReference type="EMBL" id="CAMXCT010001667">
    <property type="protein sequence ID" value="CAI3992043.1"/>
    <property type="molecule type" value="Genomic_DNA"/>
</dbReference>
<dbReference type="InterPro" id="IPR011704">
    <property type="entry name" value="ATPase_dyneun-rel_AAA"/>
</dbReference>
<reference evidence="2" key="1">
    <citation type="submission" date="2022-10" db="EMBL/GenBank/DDBJ databases">
        <authorList>
            <person name="Chen Y."/>
            <person name="Dougan E. K."/>
            <person name="Chan C."/>
            <person name="Rhodes N."/>
            <person name="Thang M."/>
        </authorList>
    </citation>
    <scope>NUCLEOTIDE SEQUENCE</scope>
</reference>
<reference evidence="3" key="2">
    <citation type="submission" date="2024-04" db="EMBL/GenBank/DDBJ databases">
        <authorList>
            <person name="Chen Y."/>
            <person name="Shah S."/>
            <person name="Dougan E. K."/>
            <person name="Thang M."/>
            <person name="Chan C."/>
        </authorList>
    </citation>
    <scope>NUCLEOTIDE SEQUENCE [LARGE SCALE GENOMIC DNA]</scope>
</reference>
<dbReference type="InterPro" id="IPR027417">
    <property type="entry name" value="P-loop_NTPase"/>
</dbReference>
<feature type="domain" description="ATPase dynein-related AAA" evidence="1">
    <location>
        <begin position="717"/>
        <end position="801"/>
    </location>
</feature>
<dbReference type="PANTHER" id="PTHR21610">
    <property type="entry name" value="VON WILLEBRAND FACTOR A DOMAIN-CONTAINING PROTEIN 8"/>
    <property type="match status" value="1"/>
</dbReference>
<comment type="caution">
    <text evidence="2">The sequence shown here is derived from an EMBL/GenBank/DDBJ whole genome shotgun (WGS) entry which is preliminary data.</text>
</comment>
<feature type="domain" description="ATPase dynein-related AAA" evidence="1">
    <location>
        <begin position="28"/>
        <end position="146"/>
    </location>
</feature>
<dbReference type="Pfam" id="PF07728">
    <property type="entry name" value="AAA_5"/>
    <property type="match status" value="3"/>
</dbReference>
<dbReference type="EMBL" id="CAMXCT030001667">
    <property type="protein sequence ID" value="CAL4779355.1"/>
    <property type="molecule type" value="Genomic_DNA"/>
</dbReference>
<dbReference type="AlphaFoldDB" id="A0A9P1FXA0"/>
<dbReference type="PANTHER" id="PTHR21610:SF9">
    <property type="entry name" value="VON WILLEBRAND FACTOR A DOMAIN-CONTAINING PROTEIN 8"/>
    <property type="match status" value="1"/>
</dbReference>